<dbReference type="PANTHER" id="PTHR46890:SF48">
    <property type="entry name" value="RNA-DIRECTED DNA POLYMERASE"/>
    <property type="match status" value="1"/>
</dbReference>
<accession>A0A803NHQ3</accession>
<evidence type="ECO:0000313" key="2">
    <source>
        <dbReference type="Proteomes" id="UP000596661"/>
    </source>
</evidence>
<dbReference type="EMBL" id="UZAU01000041">
    <property type="status" value="NOT_ANNOTATED_CDS"/>
    <property type="molecule type" value="Genomic_DNA"/>
</dbReference>
<organism evidence="1 2">
    <name type="scientific">Cannabis sativa</name>
    <name type="common">Hemp</name>
    <name type="synonym">Marijuana</name>
    <dbReference type="NCBI Taxonomy" id="3483"/>
    <lineage>
        <taxon>Eukaryota</taxon>
        <taxon>Viridiplantae</taxon>
        <taxon>Streptophyta</taxon>
        <taxon>Embryophyta</taxon>
        <taxon>Tracheophyta</taxon>
        <taxon>Spermatophyta</taxon>
        <taxon>Magnoliopsida</taxon>
        <taxon>eudicotyledons</taxon>
        <taxon>Gunneridae</taxon>
        <taxon>Pentapetalae</taxon>
        <taxon>rosids</taxon>
        <taxon>fabids</taxon>
        <taxon>Rosales</taxon>
        <taxon>Cannabaceae</taxon>
        <taxon>Cannabis</taxon>
    </lineage>
</organism>
<evidence type="ECO:0000313" key="1">
    <source>
        <dbReference type="EnsemblPlants" id="cds.evm.model.01.1584"/>
    </source>
</evidence>
<protein>
    <recommendedName>
        <fullName evidence="3">Reverse transcriptase domain-containing protein</fullName>
    </recommendedName>
</protein>
<dbReference type="Gramene" id="evm.model.01.1584">
    <property type="protein sequence ID" value="cds.evm.model.01.1584"/>
    <property type="gene ID" value="evm.TU.01.1584"/>
</dbReference>
<evidence type="ECO:0008006" key="3">
    <source>
        <dbReference type="Google" id="ProtNLM"/>
    </source>
</evidence>
<keyword evidence="2" id="KW-1185">Reference proteome</keyword>
<reference evidence="1" key="1">
    <citation type="submission" date="2018-11" db="EMBL/GenBank/DDBJ databases">
        <authorList>
            <person name="Grassa J C."/>
        </authorList>
    </citation>
    <scope>NUCLEOTIDE SEQUENCE [LARGE SCALE GENOMIC DNA]</scope>
</reference>
<dbReference type="AlphaFoldDB" id="A0A803NHQ3"/>
<dbReference type="InterPro" id="IPR052343">
    <property type="entry name" value="Retrotransposon-Effector_Assoc"/>
</dbReference>
<reference evidence="1" key="2">
    <citation type="submission" date="2021-03" db="UniProtKB">
        <authorList>
            <consortium name="EnsemblPlants"/>
        </authorList>
    </citation>
    <scope>IDENTIFICATION</scope>
</reference>
<name>A0A803NHQ3_CANSA</name>
<proteinExistence type="predicted"/>
<dbReference type="EnsemblPlants" id="evm.model.01.1584">
    <property type="protein sequence ID" value="cds.evm.model.01.1584"/>
    <property type="gene ID" value="evm.TU.01.1584"/>
</dbReference>
<dbReference type="PANTHER" id="PTHR46890">
    <property type="entry name" value="NON-LTR RETROLELEMENT REVERSE TRANSCRIPTASE-LIKE PROTEIN-RELATED"/>
    <property type="match status" value="1"/>
</dbReference>
<dbReference type="Proteomes" id="UP000596661">
    <property type="component" value="Chromosome 1"/>
</dbReference>
<sequence length="364" mass="40588">MPKIIDDAQITKVSSTLRWLGQMTLAVVTSLLDIGRLQILLIFWVSEPRLMVLQVLRMNGMPQVTTEVDGVLVRPLIEADAQIPLFQMHPSKSPGKDEQNAFIPGRLISYNAMIGFECLNAIKRHKKGRKGFLAYKTDVANTYDRVDWAFLKGMISNLGFHHSWIGLIMCCITTMSYAINVNGEIIGHIKPSWGLRQRDPLSTFLFLICAEGLTSLIKHEIILGSLSDISCGRRVVKVMKGFYYADGSLLDVEETKRNTFVHDHKLLPDNMVSPCALNYLWQYQDAQIGGCVTNGQSFSSSGSRSSLELIPGDVNLFVDVGLHEEDSKIGLGVVASGTTRKSFFASEFSHRQKYIYVADIVLPV</sequence>